<evidence type="ECO:0000256" key="14">
    <source>
        <dbReference type="ARBA" id="ARBA00058393"/>
    </source>
</evidence>
<proteinExistence type="inferred from homology"/>
<dbReference type="GO" id="GO:0000956">
    <property type="term" value="P:nuclear-transcribed mRNA catabolic process"/>
    <property type="evidence" value="ECO:0007669"/>
    <property type="project" value="UniProtKB-ARBA"/>
</dbReference>
<evidence type="ECO:0000256" key="19">
    <source>
        <dbReference type="SAM" id="SignalP"/>
    </source>
</evidence>
<dbReference type="GO" id="GO:0010467">
    <property type="term" value="P:gene expression"/>
    <property type="evidence" value="ECO:0007669"/>
    <property type="project" value="UniProtKB-ARBA"/>
</dbReference>
<feature type="transmembrane region" description="Helical" evidence="18">
    <location>
        <begin position="346"/>
        <end position="368"/>
    </location>
</feature>
<dbReference type="GO" id="GO:0071027">
    <property type="term" value="P:nuclear RNA surveillance"/>
    <property type="evidence" value="ECO:0007669"/>
    <property type="project" value="UniProtKB-ARBA"/>
</dbReference>
<sequence>MMSPSVGFVLLMASVVGSLAVVPLSVPSGEVEALRQVLEASSQPQCSLIILTDGTTSHLTHHQLMTEMGRSAGVVVLEVDSEQDHNTTKMMLSHALTQARTMRVLSWCVTVVVVSDSPSFLATFAASSDSGRLLVWTTKMLVVTRVPLPELRHLLHHYWVFSMMNTMFLTLADASHDRRCEVHVYLPYSTGGPQVVGVASWTPGRGLSLNTHCTLFPDKYKNLHGANLNMTVFPFSPYWMEVEQQGPEGVTTSRRTGRDYLILETIAGALNFSINVLPYGDWDEVMRRLEERVAFVSPIKLAIMPHLQEIYDFTFVIEPATLGFSMAKPTLKPRWQSLYYPLSGEVWVSILAVLLLVPAVLLMINYASEGNEAGHRLKVWTVVQEVFGTLLGQTFSKGLPSKSSTRVLMATWLVFSFIVGIAYRGNLTAFLTVPKYPTRAENLEQLITVGATRTLPPDLVDFYNSFKKSDSAVFKTLTERVEFVPTFDVGMQQSLEMNKAYIYERMFMELMITEHFTDGEGNTQLYVARENIMPGYCGWPLIKDAPFKHSFDRLIMAFHGAGLIGKWTYDILERARLDSREKQARKMEEEEKQQDTKPVGEQGSGRIMALTIVHMQGPLFLLLLGLLLSVLTFILEMLDAGRRRHLPQPLPNLTHTCTHTPLINLSIGVSVTIGQTRTRMLFAAIPLATLVTVSLLPVALTTLFQTPGEVKVLGEEVEAMRQVLEASSQPQCSLIILTDGTTSHLTHHQIWEEVRRTSGVVVLEVRGDLDHNNTHMLLSHARKMRVLSWCVTVVVVSDSPSFLATFAASSDSGRLLVWTTKMLVVTRVPLPELRHLLHHYWVFSMMNTMFLTLADASHDRRWDVYAQLPYTPRGAVVLRVACWSRTRGLVLLSHLQLFHGAAVNVSVWPFSPYWMEVEETIPEGRKVSRLTGRAYIILETIASTLNFSINVLPPNNLNEVMQRIEQREALMMPMKLAILPHLLEKYDYTFVIEEATLSFAMAKPQLKPHWEALYHPMTGEVWGSILLLLLLVPVTLMLITRENLKTGRHRRQVTDTLMVIHKVSKTAKEENLSQKISVDKDGNIQNPNVKAWTVVQEILGTLLGQNLTGQLPSNSSTRVLVATWLLFAFIVASAYRSTLTAFLTVPKYPARPENLEELLMTNTRVMMPPDLRVNFYNSFKQSNSTLFKTLVERIYFVPSHTVGLQQAIDKRDAYIYEGLLLKLLIAKNYTGKDGWTPLYVARQAVVPGYSAWLLPRDAPYKHNLDRCIFAFHGAGLIRKWSQVVLDESRQRERDKTHHQQQEAVEVVDHVESSSGFQQLTVTHLQGPILLLVLGLTLASHVFVGEVLIRYCLRERLDHNTTTRRRDGCTLPIQESSVADTKNIHKYSIMEVISPEGMRQDGRTPLCLRTISCRMGLYERPNGSAYIEMGNTKVLAAVYGPREVRSVSKQQLDECVIQCQMSRIAASQGERVKRPRDQRTRAIGQQIAGVFHAAIRKSKYPGSQIDIFVQVLQADGGVMSACINASTLALIHAGVELVDYVASCTASINRQTPLLDVTNQESMSGCEVTVSILPNKGSIVSLDTSNTVHQDQFESVLDLAMLGAQQVYEEMHREVENYLEDKHAIMSHR</sequence>
<dbReference type="Gene3D" id="1.10.287.70">
    <property type="match status" value="2"/>
</dbReference>
<feature type="compositionally biased region" description="Basic and acidic residues" evidence="17">
    <location>
        <begin position="582"/>
        <end position="595"/>
    </location>
</feature>
<feature type="transmembrane region" description="Helical" evidence="18">
    <location>
        <begin position="1119"/>
        <end position="1135"/>
    </location>
</feature>
<evidence type="ECO:0000259" key="20">
    <source>
        <dbReference type="Pfam" id="PF00060"/>
    </source>
</evidence>
<keyword evidence="10 18" id="KW-1133">Transmembrane helix</keyword>
<evidence type="ECO:0000256" key="16">
    <source>
        <dbReference type="ARBA" id="ARBA00073078"/>
    </source>
</evidence>
<dbReference type="EMBL" id="JAHLQT010021643">
    <property type="protein sequence ID" value="KAG7167446.1"/>
    <property type="molecule type" value="Genomic_DNA"/>
</dbReference>
<evidence type="ECO:0000259" key="22">
    <source>
        <dbReference type="Pfam" id="PF03725"/>
    </source>
</evidence>
<feature type="domain" description="Ionotropic glutamate receptor C-terminal" evidence="20">
    <location>
        <begin position="1020"/>
        <end position="1334"/>
    </location>
</feature>
<evidence type="ECO:0000256" key="15">
    <source>
        <dbReference type="ARBA" id="ARBA00062379"/>
    </source>
</evidence>
<dbReference type="GO" id="GO:0050906">
    <property type="term" value="P:detection of stimulus involved in sensory perception"/>
    <property type="evidence" value="ECO:0007669"/>
    <property type="project" value="UniProtKB-ARBA"/>
</dbReference>
<dbReference type="InterPro" id="IPR001247">
    <property type="entry name" value="ExoRNase_PH_dom1"/>
</dbReference>
<keyword evidence="19" id="KW-0732">Signal</keyword>
<feature type="transmembrane region" description="Helical" evidence="18">
    <location>
        <begin position="407"/>
        <end position="425"/>
    </location>
</feature>
<feature type="transmembrane region" description="Helical" evidence="18">
    <location>
        <begin position="1021"/>
        <end position="1040"/>
    </location>
</feature>
<comment type="function">
    <text evidence="14">Non-catalytic component of the RNA exosome complex which has 3'-&gt;5' exoribonuclease activity and participates in a multitude of cellular RNA processing and degradation events.</text>
</comment>
<dbReference type="PANTHER" id="PTHR42643:SF24">
    <property type="entry name" value="IONOTROPIC RECEPTOR 60A"/>
    <property type="match status" value="1"/>
</dbReference>
<keyword evidence="8 18" id="KW-0812">Transmembrane</keyword>
<comment type="similarity">
    <text evidence="4">Belongs to the RNase PH family.</text>
</comment>
<feature type="transmembrane region" description="Helical" evidence="18">
    <location>
        <begin position="619"/>
        <end position="638"/>
    </location>
</feature>
<dbReference type="SUPFAM" id="SSF54211">
    <property type="entry name" value="Ribosomal protein S5 domain 2-like"/>
    <property type="match status" value="1"/>
</dbReference>
<dbReference type="GO" id="GO:0005737">
    <property type="term" value="C:cytoplasm"/>
    <property type="evidence" value="ECO:0007669"/>
    <property type="project" value="UniProtKB-SubCell"/>
</dbReference>
<feature type="domain" description="Exoribonuclease phosphorolytic" evidence="22">
    <location>
        <begin position="1538"/>
        <end position="1600"/>
    </location>
</feature>
<feature type="region of interest" description="Disordered" evidence="17">
    <location>
        <begin position="582"/>
        <end position="601"/>
    </location>
</feature>
<evidence type="ECO:0000259" key="21">
    <source>
        <dbReference type="Pfam" id="PF01138"/>
    </source>
</evidence>
<evidence type="ECO:0000256" key="10">
    <source>
        <dbReference type="ARBA" id="ARBA00022989"/>
    </source>
</evidence>
<dbReference type="GO" id="GO:0005886">
    <property type="term" value="C:plasma membrane"/>
    <property type="evidence" value="ECO:0007669"/>
    <property type="project" value="UniProtKB-SubCell"/>
</dbReference>
<feature type="domain" description="Ionotropic glutamate receptor C-terminal" evidence="20">
    <location>
        <begin position="344"/>
        <end position="590"/>
    </location>
</feature>
<dbReference type="GO" id="GO:0005730">
    <property type="term" value="C:nucleolus"/>
    <property type="evidence" value="ECO:0007669"/>
    <property type="project" value="UniProtKB-SubCell"/>
</dbReference>
<dbReference type="InterPro" id="IPR036345">
    <property type="entry name" value="ExoRNase_PH_dom2_sf"/>
</dbReference>
<keyword evidence="7" id="KW-0963">Cytoplasm</keyword>
<comment type="similarity">
    <text evidence="5">Belongs to the glutamate-gated ion channel (TC 1.A.10.1) family.</text>
</comment>
<evidence type="ECO:0000256" key="4">
    <source>
        <dbReference type="ARBA" id="ARBA00006678"/>
    </source>
</evidence>
<keyword evidence="6" id="KW-1003">Cell membrane</keyword>
<accession>A0A8J5K128</accession>
<evidence type="ECO:0000256" key="13">
    <source>
        <dbReference type="ARBA" id="ARBA00023180"/>
    </source>
</evidence>
<dbReference type="Pfam" id="PF00060">
    <property type="entry name" value="Lig_chan"/>
    <property type="match status" value="2"/>
</dbReference>
<evidence type="ECO:0000256" key="17">
    <source>
        <dbReference type="SAM" id="MobiDB-lite"/>
    </source>
</evidence>
<dbReference type="Proteomes" id="UP000747542">
    <property type="component" value="Unassembled WGS sequence"/>
</dbReference>
<dbReference type="GO" id="GO:0015276">
    <property type="term" value="F:ligand-gated monoatomic ion channel activity"/>
    <property type="evidence" value="ECO:0007669"/>
    <property type="project" value="InterPro"/>
</dbReference>
<evidence type="ECO:0000256" key="9">
    <source>
        <dbReference type="ARBA" id="ARBA00022835"/>
    </source>
</evidence>
<dbReference type="FunFam" id="3.30.230.70:FF:000004">
    <property type="entry name" value="Exosome complex component Rrp41"/>
    <property type="match status" value="1"/>
</dbReference>
<keyword evidence="12" id="KW-0675">Receptor</keyword>
<dbReference type="InterPro" id="IPR001320">
    <property type="entry name" value="Iontro_rcpt_C"/>
</dbReference>
<dbReference type="InterPro" id="IPR015847">
    <property type="entry name" value="ExoRNase_PH_dom2"/>
</dbReference>
<gene>
    <name evidence="23" type="primary">Exosc4-L</name>
    <name evidence="23" type="ORF">Hamer_G012906</name>
</gene>
<dbReference type="Pfam" id="PF03725">
    <property type="entry name" value="RNase_PH_C"/>
    <property type="match status" value="1"/>
</dbReference>
<evidence type="ECO:0000256" key="18">
    <source>
        <dbReference type="SAM" id="Phobius"/>
    </source>
</evidence>
<name>A0A8J5K128_HOMAM</name>
<keyword evidence="9" id="KW-0271">Exosome</keyword>
<evidence type="ECO:0000313" key="23">
    <source>
        <dbReference type="EMBL" id="KAG7167446.1"/>
    </source>
</evidence>
<organism evidence="23 24">
    <name type="scientific">Homarus americanus</name>
    <name type="common">American lobster</name>
    <dbReference type="NCBI Taxonomy" id="6706"/>
    <lineage>
        <taxon>Eukaryota</taxon>
        <taxon>Metazoa</taxon>
        <taxon>Ecdysozoa</taxon>
        <taxon>Arthropoda</taxon>
        <taxon>Crustacea</taxon>
        <taxon>Multicrustacea</taxon>
        <taxon>Malacostraca</taxon>
        <taxon>Eumalacostraca</taxon>
        <taxon>Eucarida</taxon>
        <taxon>Decapoda</taxon>
        <taxon>Pleocyemata</taxon>
        <taxon>Astacidea</taxon>
        <taxon>Nephropoidea</taxon>
        <taxon>Nephropidae</taxon>
        <taxon>Homarus</taxon>
    </lineage>
</organism>
<dbReference type="Gene3D" id="3.30.230.70">
    <property type="entry name" value="GHMP Kinase, N-terminal domain"/>
    <property type="match status" value="1"/>
</dbReference>
<keyword evidence="24" id="KW-1185">Reference proteome</keyword>
<evidence type="ECO:0000256" key="3">
    <source>
        <dbReference type="ARBA" id="ARBA00004651"/>
    </source>
</evidence>
<dbReference type="InterPro" id="IPR027408">
    <property type="entry name" value="PNPase/RNase_PH_dom_sf"/>
</dbReference>
<protein>
    <recommendedName>
        <fullName evidence="16">Putative exosome complex component RRP41</fullName>
    </recommendedName>
</protein>
<evidence type="ECO:0000256" key="11">
    <source>
        <dbReference type="ARBA" id="ARBA00023136"/>
    </source>
</evidence>
<reference evidence="23" key="1">
    <citation type="journal article" date="2021" name="Sci. Adv.">
        <title>The American lobster genome reveals insights on longevity, neural, and immune adaptations.</title>
        <authorList>
            <person name="Polinski J.M."/>
            <person name="Zimin A.V."/>
            <person name="Clark K.F."/>
            <person name="Kohn A.B."/>
            <person name="Sadowski N."/>
            <person name="Timp W."/>
            <person name="Ptitsyn A."/>
            <person name="Khanna P."/>
            <person name="Romanova D.Y."/>
            <person name="Williams P."/>
            <person name="Greenwood S.J."/>
            <person name="Moroz L.L."/>
            <person name="Walt D.R."/>
            <person name="Bodnar A.G."/>
        </authorList>
    </citation>
    <scope>NUCLEOTIDE SEQUENCE</scope>
    <source>
        <strain evidence="23">GMGI-L3</strain>
    </source>
</reference>
<dbReference type="GO" id="GO:0000178">
    <property type="term" value="C:exosome (RNase complex)"/>
    <property type="evidence" value="ECO:0007669"/>
    <property type="project" value="UniProtKB-KW"/>
</dbReference>
<keyword evidence="11 18" id="KW-0472">Membrane</keyword>
<evidence type="ECO:0000256" key="6">
    <source>
        <dbReference type="ARBA" id="ARBA00022475"/>
    </source>
</evidence>
<dbReference type="Pfam" id="PF01138">
    <property type="entry name" value="RNase_PH"/>
    <property type="match status" value="1"/>
</dbReference>
<evidence type="ECO:0000256" key="7">
    <source>
        <dbReference type="ARBA" id="ARBA00022490"/>
    </source>
</evidence>
<keyword evidence="13" id="KW-0325">Glycoprotein</keyword>
<dbReference type="InterPro" id="IPR052192">
    <property type="entry name" value="Insect_Ionotropic_Sensory_Rcpt"/>
</dbReference>
<comment type="subcellular location">
    <subcellularLocation>
        <location evidence="3">Cell membrane</location>
        <topology evidence="3">Multi-pass membrane protein</topology>
    </subcellularLocation>
    <subcellularLocation>
        <location evidence="1">Cytoplasm</location>
    </subcellularLocation>
    <subcellularLocation>
        <location evidence="2">Nucleus</location>
        <location evidence="2">Nucleolus</location>
    </subcellularLocation>
</comment>
<dbReference type="PANTHER" id="PTHR42643">
    <property type="entry name" value="IONOTROPIC RECEPTOR 20A-RELATED"/>
    <property type="match status" value="1"/>
</dbReference>
<dbReference type="SUPFAM" id="SSF55666">
    <property type="entry name" value="Ribonuclease PH domain 2-like"/>
    <property type="match status" value="1"/>
</dbReference>
<evidence type="ECO:0000256" key="12">
    <source>
        <dbReference type="ARBA" id="ARBA00023170"/>
    </source>
</evidence>
<dbReference type="SUPFAM" id="SSF53850">
    <property type="entry name" value="Periplasmic binding protein-like II"/>
    <property type="match status" value="2"/>
</dbReference>
<feature type="chain" id="PRO_5035264395" description="Putative exosome complex component RRP41" evidence="19">
    <location>
        <begin position="21"/>
        <end position="1628"/>
    </location>
</feature>
<feature type="signal peptide" evidence="19">
    <location>
        <begin position="1"/>
        <end position="20"/>
    </location>
</feature>
<evidence type="ECO:0000256" key="5">
    <source>
        <dbReference type="ARBA" id="ARBA00008685"/>
    </source>
</evidence>
<dbReference type="InterPro" id="IPR020568">
    <property type="entry name" value="Ribosomal_Su5_D2-typ_SF"/>
</dbReference>
<evidence type="ECO:0000256" key="1">
    <source>
        <dbReference type="ARBA" id="ARBA00004496"/>
    </source>
</evidence>
<comment type="caution">
    <text evidence="23">The sequence shown here is derived from an EMBL/GenBank/DDBJ whole genome shotgun (WGS) entry which is preliminary data.</text>
</comment>
<evidence type="ECO:0000256" key="2">
    <source>
        <dbReference type="ARBA" id="ARBA00004604"/>
    </source>
</evidence>
<evidence type="ECO:0000313" key="24">
    <source>
        <dbReference type="Proteomes" id="UP000747542"/>
    </source>
</evidence>
<feature type="domain" description="Exoribonuclease phosphorolytic" evidence="21">
    <location>
        <begin position="1407"/>
        <end position="1535"/>
    </location>
</feature>
<comment type="subunit">
    <text evidence="15">Component of the RNA exosome complex.</text>
</comment>
<evidence type="ECO:0000256" key="8">
    <source>
        <dbReference type="ARBA" id="ARBA00022692"/>
    </source>
</evidence>